<dbReference type="PROSITE" id="PS50072">
    <property type="entry name" value="CSA_PPIASE_2"/>
    <property type="match status" value="1"/>
</dbReference>
<protein>
    <recommendedName>
        <fullName evidence="2">peptidylprolyl isomerase</fullName>
        <ecNumber evidence="2">5.2.1.8</ecNumber>
    </recommendedName>
</protein>
<evidence type="ECO:0000313" key="6">
    <source>
        <dbReference type="EMBL" id="EPQ28308.1"/>
    </source>
</evidence>
<evidence type="ECO:0000256" key="2">
    <source>
        <dbReference type="ARBA" id="ARBA00013194"/>
    </source>
</evidence>
<dbReference type="AlphaFoldDB" id="A0A061H6Q3"/>
<dbReference type="Proteomes" id="UP000053664">
    <property type="component" value="Unassembled WGS sequence"/>
</dbReference>
<keyword evidence="3" id="KW-0697">Rotamase</keyword>
<dbReference type="GO" id="GO:0006457">
    <property type="term" value="P:protein folding"/>
    <property type="evidence" value="ECO:0007669"/>
    <property type="project" value="TreeGrafter"/>
</dbReference>
<evidence type="ECO:0000313" key="7">
    <source>
        <dbReference type="Proteomes" id="UP000053664"/>
    </source>
</evidence>
<dbReference type="PANTHER" id="PTHR11071">
    <property type="entry name" value="PEPTIDYL-PROLYL CIS-TRANS ISOMERASE"/>
    <property type="match status" value="1"/>
</dbReference>
<dbReference type="GeneID" id="19318242"/>
<dbReference type="InterPro" id="IPR002130">
    <property type="entry name" value="Cyclophilin-type_PPIase_dom"/>
</dbReference>
<dbReference type="GO" id="GO:0003755">
    <property type="term" value="F:peptidyl-prolyl cis-trans isomerase activity"/>
    <property type="evidence" value="ECO:0007669"/>
    <property type="project" value="UniProtKB-KW"/>
</dbReference>
<dbReference type="Gene3D" id="2.40.100.10">
    <property type="entry name" value="Cyclophilin-like"/>
    <property type="match status" value="1"/>
</dbReference>
<sequence>MRAHPFSSSSPSPPHPTHQASFHRLFVCRTARRHTLNLSASPSRAPQPRSSMAVPTIGYISICSGDPAAHAAAQASFEATEAQLRKIAADYGLAPDLDKLDEEGREILAGSDPNLKCTFTAPPPHRAGRVYIHLLPSDGLKRTRSNFTALLTGSKGACKADRSKRLHYLGTPFHRVETDFVVQGGDVTRGDGSGGEAVHAGGSFKVEVEGLKTVASYGSLAMAASRKDVNTSQFFFLLTDAPSQLAKVQGKYSVFGQALVSSQHLLNPGLADVLRSHSLDPDQVIREGEAVFRRFKHLASPDGRPRERVWIDECGIL</sequence>
<name>A0A061H6Q3_9BASI</name>
<keyword evidence="4" id="KW-0413">Isomerase</keyword>
<dbReference type="GO" id="GO:0016018">
    <property type="term" value="F:cyclosporin A binding"/>
    <property type="evidence" value="ECO:0007669"/>
    <property type="project" value="TreeGrafter"/>
</dbReference>
<dbReference type="GO" id="GO:0005737">
    <property type="term" value="C:cytoplasm"/>
    <property type="evidence" value="ECO:0007669"/>
    <property type="project" value="TreeGrafter"/>
</dbReference>
<reference evidence="6 7" key="1">
    <citation type="journal article" date="2013" name="Plant Cell">
        <title>The transition from a phytopathogenic smut ancestor to an anamorphic biocontrol agent deciphered by comparative whole-genome analysis.</title>
        <authorList>
            <person name="Lefebvre F."/>
            <person name="Joly D.L."/>
            <person name="Labbe C."/>
            <person name="Teichmann B."/>
            <person name="Linning R."/>
            <person name="Belzile F."/>
            <person name="Bakkeren G."/>
            <person name="Belanger R.R."/>
        </authorList>
    </citation>
    <scope>NUCLEOTIDE SEQUENCE [LARGE SCALE GENOMIC DNA]</scope>
    <source>
        <strain evidence="6 7">PF-1</strain>
    </source>
</reference>
<feature type="domain" description="PPIase cyclophilin-type" evidence="5">
    <location>
        <begin position="127"/>
        <end position="316"/>
    </location>
</feature>
<organism evidence="6 7">
    <name type="scientific">Pseudozyma flocculosa PF-1</name>
    <dbReference type="NCBI Taxonomy" id="1277687"/>
    <lineage>
        <taxon>Eukaryota</taxon>
        <taxon>Fungi</taxon>
        <taxon>Dikarya</taxon>
        <taxon>Basidiomycota</taxon>
        <taxon>Ustilaginomycotina</taxon>
        <taxon>Ustilaginomycetes</taxon>
        <taxon>Ustilaginales</taxon>
        <taxon>Ustilaginaceae</taxon>
        <taxon>Pseudozyma</taxon>
    </lineage>
</organism>
<evidence type="ECO:0000256" key="4">
    <source>
        <dbReference type="ARBA" id="ARBA00023235"/>
    </source>
</evidence>
<dbReference type="RefSeq" id="XP_007879850.1">
    <property type="nucleotide sequence ID" value="XM_007881659.1"/>
</dbReference>
<dbReference type="PANTHER" id="PTHR11071:SF561">
    <property type="entry name" value="PEPTIDYL-PROLYL CIS-TRANS ISOMERASE D-RELATED"/>
    <property type="match status" value="1"/>
</dbReference>
<dbReference type="HOGENOM" id="CLU_012062_4_3_1"/>
<accession>A0A061H6Q3</accession>
<proteinExistence type="predicted"/>
<dbReference type="EC" id="5.2.1.8" evidence="2"/>
<dbReference type="PRINTS" id="PR00153">
    <property type="entry name" value="CSAPPISMRASE"/>
</dbReference>
<gene>
    <name evidence="6" type="ORF">PFL1_04135</name>
</gene>
<dbReference type="KEGG" id="pfp:PFL1_04135"/>
<comment type="catalytic activity">
    <reaction evidence="1">
        <text>[protein]-peptidylproline (omega=180) = [protein]-peptidylproline (omega=0)</text>
        <dbReference type="Rhea" id="RHEA:16237"/>
        <dbReference type="Rhea" id="RHEA-COMP:10747"/>
        <dbReference type="Rhea" id="RHEA-COMP:10748"/>
        <dbReference type="ChEBI" id="CHEBI:83833"/>
        <dbReference type="ChEBI" id="CHEBI:83834"/>
        <dbReference type="EC" id="5.2.1.8"/>
    </reaction>
</comment>
<evidence type="ECO:0000259" key="5">
    <source>
        <dbReference type="PROSITE" id="PS50072"/>
    </source>
</evidence>
<dbReference type="InterPro" id="IPR029000">
    <property type="entry name" value="Cyclophilin-like_dom_sf"/>
</dbReference>
<dbReference type="eggNOG" id="KOG0865">
    <property type="taxonomic scope" value="Eukaryota"/>
</dbReference>
<dbReference type="EMBL" id="KE361635">
    <property type="protein sequence ID" value="EPQ28308.1"/>
    <property type="molecule type" value="Genomic_DNA"/>
</dbReference>
<evidence type="ECO:0000256" key="3">
    <source>
        <dbReference type="ARBA" id="ARBA00023110"/>
    </source>
</evidence>
<dbReference type="SUPFAM" id="SSF50891">
    <property type="entry name" value="Cyclophilin-like"/>
    <property type="match status" value="1"/>
</dbReference>
<dbReference type="Pfam" id="PF00160">
    <property type="entry name" value="Pro_isomerase"/>
    <property type="match status" value="1"/>
</dbReference>
<evidence type="ECO:0000256" key="1">
    <source>
        <dbReference type="ARBA" id="ARBA00000971"/>
    </source>
</evidence>